<dbReference type="EnsemblMetazoa" id="Aqu2.1.08982_001">
    <property type="protein sequence ID" value="Aqu2.1.08982_001"/>
    <property type="gene ID" value="Aqu2.1.08982"/>
</dbReference>
<dbReference type="SUPFAM" id="SSF53098">
    <property type="entry name" value="Ribonuclease H-like"/>
    <property type="match status" value="1"/>
</dbReference>
<dbReference type="InterPro" id="IPR012337">
    <property type="entry name" value="RNaseH-like_sf"/>
</dbReference>
<proteinExistence type="predicted"/>
<evidence type="ECO:0000313" key="1">
    <source>
        <dbReference type="EnsemblMetazoa" id="Aqu2.1.08982_001"/>
    </source>
</evidence>
<dbReference type="STRING" id="400682.A0A1X7T3E6"/>
<dbReference type="OrthoDB" id="1607513at2759"/>
<reference evidence="1" key="1">
    <citation type="submission" date="2017-05" db="UniProtKB">
        <authorList>
            <consortium name="EnsemblMetazoa"/>
        </authorList>
    </citation>
    <scope>IDENTIFICATION</scope>
</reference>
<organism evidence="1">
    <name type="scientific">Amphimedon queenslandica</name>
    <name type="common">Sponge</name>
    <dbReference type="NCBI Taxonomy" id="400682"/>
    <lineage>
        <taxon>Eukaryota</taxon>
        <taxon>Metazoa</taxon>
        <taxon>Porifera</taxon>
        <taxon>Demospongiae</taxon>
        <taxon>Heteroscleromorpha</taxon>
        <taxon>Haplosclerida</taxon>
        <taxon>Niphatidae</taxon>
        <taxon>Amphimedon</taxon>
    </lineage>
</organism>
<protein>
    <recommendedName>
        <fullName evidence="2">HAT C-terminal dimerisation domain-containing protein</fullName>
    </recommendedName>
</protein>
<evidence type="ECO:0008006" key="2">
    <source>
        <dbReference type="Google" id="ProtNLM"/>
    </source>
</evidence>
<dbReference type="PANTHER" id="PTHR46481">
    <property type="entry name" value="ZINC FINGER BED DOMAIN-CONTAINING PROTEIN 4"/>
    <property type="match status" value="1"/>
</dbReference>
<name>A0A1X7T3E6_AMPQE</name>
<dbReference type="AlphaFoldDB" id="A0A1X7T3E6"/>
<dbReference type="PANTHER" id="PTHR46481:SF9">
    <property type="entry name" value="ZINC FINGER BED DOMAIN-CONTAINING PROTEIN 1-LIKE"/>
    <property type="match status" value="1"/>
</dbReference>
<dbReference type="InParanoid" id="A0A1X7T3E6"/>
<sequence length="100" mass="11005">MSEWSLTADNLVCQTTDSGSNIVSAARKLGCTQLSCFGHNLDLAITKAVPKDKRCDRALAVARRIVSSFPCSSKRRRELTRAQANLNIPQHSLISDCKTR</sequence>
<accession>A0A1X7T3E6</accession>
<dbReference type="InterPro" id="IPR052035">
    <property type="entry name" value="ZnF_BED_domain_contain"/>
</dbReference>